<accession>A0A9X0D382</accession>
<dbReference type="Proteomes" id="UP001163046">
    <property type="component" value="Unassembled WGS sequence"/>
</dbReference>
<evidence type="ECO:0000313" key="1">
    <source>
        <dbReference type="EMBL" id="KAJ7384941.1"/>
    </source>
</evidence>
<reference evidence="1" key="1">
    <citation type="submission" date="2023-01" db="EMBL/GenBank/DDBJ databases">
        <title>Genome assembly of the deep-sea coral Lophelia pertusa.</title>
        <authorList>
            <person name="Herrera S."/>
            <person name="Cordes E."/>
        </authorList>
    </citation>
    <scope>NUCLEOTIDE SEQUENCE</scope>
    <source>
        <strain evidence="1">USNM1676648</strain>
        <tissue evidence="1">Polyp</tissue>
    </source>
</reference>
<name>A0A9X0D382_9CNID</name>
<protein>
    <recommendedName>
        <fullName evidence="3">Hexosyltransferase</fullName>
    </recommendedName>
</protein>
<dbReference type="EMBL" id="MU825883">
    <property type="protein sequence ID" value="KAJ7384941.1"/>
    <property type="molecule type" value="Genomic_DNA"/>
</dbReference>
<dbReference type="OrthoDB" id="1158011at2759"/>
<evidence type="ECO:0000313" key="2">
    <source>
        <dbReference type="Proteomes" id="UP001163046"/>
    </source>
</evidence>
<dbReference type="AlphaFoldDB" id="A0A9X0D382"/>
<organism evidence="1 2">
    <name type="scientific">Desmophyllum pertusum</name>
    <dbReference type="NCBI Taxonomy" id="174260"/>
    <lineage>
        <taxon>Eukaryota</taxon>
        <taxon>Metazoa</taxon>
        <taxon>Cnidaria</taxon>
        <taxon>Anthozoa</taxon>
        <taxon>Hexacorallia</taxon>
        <taxon>Scleractinia</taxon>
        <taxon>Caryophylliina</taxon>
        <taxon>Caryophylliidae</taxon>
        <taxon>Desmophyllum</taxon>
    </lineage>
</organism>
<evidence type="ECO:0008006" key="3">
    <source>
        <dbReference type="Google" id="ProtNLM"/>
    </source>
</evidence>
<gene>
    <name evidence="1" type="ORF">OS493_018629</name>
</gene>
<sequence length="215" mass="24520">MDVTGTPAMLLRRFKLFQLIVLLTGVLALFLNLKHSEEPVIPDQPDMLPFRINVREIQGEMVWPIPDVTVGLPMSHIRDLGANKPRVLLVIIVSTAPVRFACHFFTDGLVVNRKIQQTLLNETSLYGDMEFQPLLGGVEFGLRFLYQAKWASANYDFQYFLRTDDDYFVCLDKLLNELPLRPKDNLCWGTSTAKQTRPGSMSHGWYSHVTLSGNF</sequence>
<keyword evidence="2" id="KW-1185">Reference proteome</keyword>
<comment type="caution">
    <text evidence="1">The sequence shown here is derived from an EMBL/GenBank/DDBJ whole genome shotgun (WGS) entry which is preliminary data.</text>
</comment>
<proteinExistence type="predicted"/>